<keyword evidence="2" id="KW-1185">Reference proteome</keyword>
<reference evidence="1 2" key="1">
    <citation type="submission" date="2016-10" db="EMBL/GenBank/DDBJ databases">
        <authorList>
            <person name="de Groot N.N."/>
        </authorList>
    </citation>
    <scope>NUCLEOTIDE SEQUENCE [LARGE SCALE GENOMIC DNA]</scope>
    <source>
        <strain evidence="1 2">CGMCC 1.7059</strain>
    </source>
</reference>
<name>A0A1H3BVE4_9GAMM</name>
<dbReference type="Proteomes" id="UP000199675">
    <property type="component" value="Unassembled WGS sequence"/>
</dbReference>
<evidence type="ECO:0008006" key="3">
    <source>
        <dbReference type="Google" id="ProtNLM"/>
    </source>
</evidence>
<dbReference type="EMBL" id="FNNE01000009">
    <property type="protein sequence ID" value="SDX45139.1"/>
    <property type="molecule type" value="Genomic_DNA"/>
</dbReference>
<sequence length="391" mass="43951">MIRPGQCLLTMKQYLLSKKPYRFHTKPLLLCLFSGLMSGCLGESEGSDGNSHSQGQLLPSGISGLSYQTASTTGTTDANGRFDYYEGETLQFSVGDLLLTTGVPADEMITPLEFFDELRSQLETSPVNSEGLLDHRLTEQALLEDPTLINMTRFLMALNWQDSIQEGEGIEIRQRVIDQLNAALPTLEQGIDFSVGPVTFAAVGLNPSPANILLGKICFYDDIDERCQEPPTQEQIDLAPERPINEEDIDPDTVYREDLISKRDRIVNSRRDLTRFSVEKAEDFLTRELDEITRLFANRYYLDSETASHPATDTAIHSIHVRQIGSAPTLDAMEAVSLRDSEVTIHAYDWQSATVEYFVTGESGGESDLLINFRPQESYRWIKKQLRVIIR</sequence>
<gene>
    <name evidence="1" type="ORF">SAMN04487960_109153</name>
</gene>
<evidence type="ECO:0000313" key="2">
    <source>
        <dbReference type="Proteomes" id="UP000199675"/>
    </source>
</evidence>
<accession>A0A1H3BVE4</accession>
<dbReference type="STRING" id="488533.SAMN04487960_109153"/>
<dbReference type="AlphaFoldDB" id="A0A1H3BVE4"/>
<protein>
    <recommendedName>
        <fullName evidence="3">Organic solvent ABC transporter permease</fullName>
    </recommendedName>
</protein>
<organism evidence="1 2">
    <name type="scientific">Marinobacter mobilis</name>
    <dbReference type="NCBI Taxonomy" id="488533"/>
    <lineage>
        <taxon>Bacteria</taxon>
        <taxon>Pseudomonadati</taxon>
        <taxon>Pseudomonadota</taxon>
        <taxon>Gammaproteobacteria</taxon>
        <taxon>Pseudomonadales</taxon>
        <taxon>Marinobacteraceae</taxon>
        <taxon>Marinobacter</taxon>
    </lineage>
</organism>
<proteinExistence type="predicted"/>
<evidence type="ECO:0000313" key="1">
    <source>
        <dbReference type="EMBL" id="SDX45139.1"/>
    </source>
</evidence>